<name>A0A7S1AAM9_NOCSC</name>
<reference evidence="1" key="1">
    <citation type="submission" date="2021-01" db="EMBL/GenBank/DDBJ databases">
        <authorList>
            <person name="Corre E."/>
            <person name="Pelletier E."/>
            <person name="Niang G."/>
            <person name="Scheremetjew M."/>
            <person name="Finn R."/>
            <person name="Kale V."/>
            <person name="Holt S."/>
            <person name="Cochrane G."/>
            <person name="Meng A."/>
            <person name="Brown T."/>
            <person name="Cohen L."/>
        </authorList>
    </citation>
    <scope>NUCLEOTIDE SEQUENCE</scope>
</reference>
<organism evidence="1">
    <name type="scientific">Noctiluca scintillans</name>
    <name type="common">Sea sparkle</name>
    <name type="synonym">Red tide dinoflagellate</name>
    <dbReference type="NCBI Taxonomy" id="2966"/>
    <lineage>
        <taxon>Eukaryota</taxon>
        <taxon>Sar</taxon>
        <taxon>Alveolata</taxon>
        <taxon>Dinophyceae</taxon>
        <taxon>Noctilucales</taxon>
        <taxon>Noctilucaceae</taxon>
        <taxon>Noctiluca</taxon>
    </lineage>
</organism>
<protein>
    <submittedName>
        <fullName evidence="1">Uncharacterized protein</fullName>
    </submittedName>
</protein>
<accession>A0A7S1AAM9</accession>
<dbReference type="EMBL" id="HBFQ01031754">
    <property type="protein sequence ID" value="CAD8848002.1"/>
    <property type="molecule type" value="Transcribed_RNA"/>
</dbReference>
<proteinExistence type="predicted"/>
<dbReference type="AlphaFoldDB" id="A0A7S1AAM9"/>
<sequence>MPMHIVIRVSVGDRFQDDLYIDAFERRILDYSQLREFLSSLGVQFQDVFVQQGAASEVYSRMMRNLLNIYRESVMTGNGQGRLSSLLRLRSTCSQIFAISPESRIQLEPFHNQLSQEIKKTRRDSVMPPGLSSP</sequence>
<evidence type="ECO:0000313" key="1">
    <source>
        <dbReference type="EMBL" id="CAD8848002.1"/>
    </source>
</evidence>
<gene>
    <name evidence="1" type="ORF">NSCI0253_LOCUS22352</name>
</gene>